<evidence type="ECO:0000256" key="1">
    <source>
        <dbReference type="ARBA" id="ARBA00000822"/>
    </source>
</evidence>
<evidence type="ECO:0000256" key="12">
    <source>
        <dbReference type="RuleBase" id="RU000489"/>
    </source>
</evidence>
<dbReference type="EC" id="3.2.1.14" evidence="4"/>
<dbReference type="Gene3D" id="3.10.50.10">
    <property type="match status" value="1"/>
</dbReference>
<dbReference type="PROSITE" id="PS01095">
    <property type="entry name" value="GH18_1"/>
    <property type="match status" value="1"/>
</dbReference>
<feature type="domain" description="GH18" evidence="14">
    <location>
        <begin position="46"/>
        <end position="407"/>
    </location>
</feature>
<dbReference type="FunFam" id="3.20.20.80:FF:000075">
    <property type="entry name" value="Sporulation-specific chitinase"/>
    <property type="match status" value="1"/>
</dbReference>
<evidence type="ECO:0000256" key="13">
    <source>
        <dbReference type="SAM" id="SignalP"/>
    </source>
</evidence>
<dbReference type="FunFam" id="3.10.50.10:FF:000005">
    <property type="entry name" value="Endochitinase B1"/>
    <property type="match status" value="1"/>
</dbReference>
<keyword evidence="7 12" id="KW-0378">Hydrolase</keyword>
<evidence type="ECO:0000256" key="4">
    <source>
        <dbReference type="ARBA" id="ARBA00012729"/>
    </source>
</evidence>
<evidence type="ECO:0000256" key="9">
    <source>
        <dbReference type="ARBA" id="ARBA00023277"/>
    </source>
</evidence>
<comment type="catalytic activity">
    <reaction evidence="1">
        <text>Random endo-hydrolysis of N-acetyl-beta-D-glucosaminide (1-&gt;4)-beta-linkages in chitin and chitodextrins.</text>
        <dbReference type="EC" id="3.2.1.14"/>
    </reaction>
</comment>
<keyword evidence="6 13" id="KW-0732">Signal</keyword>
<dbReference type="SUPFAM" id="SSF51445">
    <property type="entry name" value="(Trans)glycosidases"/>
    <property type="match status" value="1"/>
</dbReference>
<evidence type="ECO:0000256" key="2">
    <source>
        <dbReference type="ARBA" id="ARBA00004613"/>
    </source>
</evidence>
<dbReference type="InterPro" id="IPR001579">
    <property type="entry name" value="Glyco_hydro_18_chit_AS"/>
</dbReference>
<dbReference type="SUPFAM" id="SSF54556">
    <property type="entry name" value="Chitinase insertion domain"/>
    <property type="match status" value="1"/>
</dbReference>
<dbReference type="SMART" id="SM00636">
    <property type="entry name" value="Glyco_18"/>
    <property type="match status" value="1"/>
</dbReference>
<evidence type="ECO:0000256" key="3">
    <source>
        <dbReference type="ARBA" id="ARBA00008682"/>
    </source>
</evidence>
<dbReference type="GeneID" id="87831742"/>
<dbReference type="CDD" id="cd06548">
    <property type="entry name" value="GH18_chitinase"/>
    <property type="match status" value="1"/>
</dbReference>
<keyword evidence="10 12" id="KW-0326">Glycosidase</keyword>
<feature type="chain" id="PRO_5042853053" description="chitinase" evidence="13">
    <location>
        <begin position="25"/>
        <end position="429"/>
    </location>
</feature>
<dbReference type="PROSITE" id="PS51910">
    <property type="entry name" value="GH18_2"/>
    <property type="match status" value="1"/>
</dbReference>
<gene>
    <name evidence="15" type="ORF">N657DRAFT_659338</name>
</gene>
<name>A0AAN6TRK8_9PEZI</name>
<dbReference type="EMBL" id="MU853258">
    <property type="protein sequence ID" value="KAK4118840.1"/>
    <property type="molecule type" value="Genomic_DNA"/>
</dbReference>
<dbReference type="RefSeq" id="XP_062642613.1">
    <property type="nucleotide sequence ID" value="XM_062794973.1"/>
</dbReference>
<dbReference type="AlphaFoldDB" id="A0AAN6TRK8"/>
<dbReference type="Gene3D" id="3.20.20.80">
    <property type="entry name" value="Glycosidases"/>
    <property type="match status" value="1"/>
</dbReference>
<dbReference type="GO" id="GO:0000272">
    <property type="term" value="P:polysaccharide catabolic process"/>
    <property type="evidence" value="ECO:0007669"/>
    <property type="project" value="UniProtKB-KW"/>
</dbReference>
<dbReference type="InterPro" id="IPR050314">
    <property type="entry name" value="Glycosyl_Hydrlase_18"/>
</dbReference>
<dbReference type="Pfam" id="PF00704">
    <property type="entry name" value="Glyco_hydro_18"/>
    <property type="match status" value="1"/>
</dbReference>
<reference evidence="15" key="2">
    <citation type="submission" date="2023-05" db="EMBL/GenBank/DDBJ databases">
        <authorList>
            <consortium name="Lawrence Berkeley National Laboratory"/>
            <person name="Steindorff A."/>
            <person name="Hensen N."/>
            <person name="Bonometti L."/>
            <person name="Westerberg I."/>
            <person name="Brannstrom I.O."/>
            <person name="Guillou S."/>
            <person name="Cros-Aarteil S."/>
            <person name="Calhoun S."/>
            <person name="Haridas S."/>
            <person name="Kuo A."/>
            <person name="Mondo S."/>
            <person name="Pangilinan J."/>
            <person name="Riley R."/>
            <person name="Labutti K."/>
            <person name="Andreopoulos B."/>
            <person name="Lipzen A."/>
            <person name="Chen C."/>
            <person name="Yanf M."/>
            <person name="Daum C."/>
            <person name="Ng V."/>
            <person name="Clum A."/>
            <person name="Ohm R."/>
            <person name="Martin F."/>
            <person name="Silar P."/>
            <person name="Natvig D."/>
            <person name="Lalanne C."/>
            <person name="Gautier V."/>
            <person name="Ament-Velasquez S.L."/>
            <person name="Kruys A."/>
            <person name="Hutchinson M.I."/>
            <person name="Powell A.J."/>
            <person name="Barry K."/>
            <person name="Miller A.N."/>
            <person name="Grigoriev I.V."/>
            <person name="Debuchy R."/>
            <person name="Gladieux P."/>
            <person name="Thoren M.H."/>
            <person name="Johannesson H."/>
        </authorList>
    </citation>
    <scope>NUCLEOTIDE SEQUENCE</scope>
    <source>
        <strain evidence="15">CBS 731.68</strain>
    </source>
</reference>
<dbReference type="Proteomes" id="UP001302602">
    <property type="component" value="Unassembled WGS sequence"/>
</dbReference>
<dbReference type="GO" id="GO:0008061">
    <property type="term" value="F:chitin binding"/>
    <property type="evidence" value="ECO:0007669"/>
    <property type="project" value="InterPro"/>
</dbReference>
<keyword evidence="16" id="KW-1185">Reference proteome</keyword>
<dbReference type="GO" id="GO:0006032">
    <property type="term" value="P:chitin catabolic process"/>
    <property type="evidence" value="ECO:0007669"/>
    <property type="project" value="UniProtKB-KW"/>
</dbReference>
<evidence type="ECO:0000256" key="11">
    <source>
        <dbReference type="ARBA" id="ARBA00023326"/>
    </source>
</evidence>
<evidence type="ECO:0000256" key="6">
    <source>
        <dbReference type="ARBA" id="ARBA00022729"/>
    </source>
</evidence>
<comment type="caution">
    <text evidence="15">The sequence shown here is derived from an EMBL/GenBank/DDBJ whole genome shotgun (WGS) entry which is preliminary data.</text>
</comment>
<dbReference type="InterPro" id="IPR001223">
    <property type="entry name" value="Glyco_hydro18_cat"/>
</dbReference>
<dbReference type="GO" id="GO:0008843">
    <property type="term" value="F:endochitinase activity"/>
    <property type="evidence" value="ECO:0007669"/>
    <property type="project" value="UniProtKB-EC"/>
</dbReference>
<dbReference type="InterPro" id="IPR017853">
    <property type="entry name" value="GH"/>
</dbReference>
<evidence type="ECO:0000256" key="10">
    <source>
        <dbReference type="ARBA" id="ARBA00023295"/>
    </source>
</evidence>
<evidence type="ECO:0000313" key="16">
    <source>
        <dbReference type="Proteomes" id="UP001302602"/>
    </source>
</evidence>
<keyword evidence="9" id="KW-0119">Carbohydrate metabolism</keyword>
<keyword evidence="8" id="KW-0146">Chitin degradation</keyword>
<evidence type="ECO:0000313" key="15">
    <source>
        <dbReference type="EMBL" id="KAK4118840.1"/>
    </source>
</evidence>
<keyword evidence="5" id="KW-0964">Secreted</keyword>
<comment type="subcellular location">
    <subcellularLocation>
        <location evidence="2">Secreted</location>
    </subcellularLocation>
</comment>
<dbReference type="PANTHER" id="PTHR11177">
    <property type="entry name" value="CHITINASE"/>
    <property type="match status" value="1"/>
</dbReference>
<comment type="similarity">
    <text evidence="3">Belongs to the glycosyl hydrolase 18 family. Chitinase class V subfamily.</text>
</comment>
<evidence type="ECO:0000259" key="14">
    <source>
        <dbReference type="PROSITE" id="PS51910"/>
    </source>
</evidence>
<protein>
    <recommendedName>
        <fullName evidence="4">chitinase</fullName>
        <ecNumber evidence="4">3.2.1.14</ecNumber>
    </recommendedName>
</protein>
<accession>A0AAN6TRK8</accession>
<dbReference type="PANTHER" id="PTHR11177:SF365">
    <property type="entry name" value="ENDOCHITINASE B"/>
    <property type="match status" value="1"/>
</dbReference>
<evidence type="ECO:0000256" key="7">
    <source>
        <dbReference type="ARBA" id="ARBA00022801"/>
    </source>
</evidence>
<dbReference type="InterPro" id="IPR011583">
    <property type="entry name" value="Chitinase_II/V-like_cat"/>
</dbReference>
<dbReference type="GO" id="GO:0005576">
    <property type="term" value="C:extracellular region"/>
    <property type="evidence" value="ECO:0007669"/>
    <property type="project" value="UniProtKB-SubCell"/>
</dbReference>
<evidence type="ECO:0000256" key="5">
    <source>
        <dbReference type="ARBA" id="ARBA00022525"/>
    </source>
</evidence>
<proteinExistence type="inferred from homology"/>
<sequence length="429" mass="46222">MALPFNMKQAALAALCVCATLARASPVPSYNGSADVEIDKRQSPGYQNAVYFTNWGIYGRNYQPADLPASQLTQVLYSFANLRPTGEVFLSDTWADTDKHYPGDSWNDVGNNVYGCAKQLYLLKKSHRQLKTLLSIGGWTYSPTFPAAASTASSRALFASSAVRLLADLGFDGIDIDWEFPANLTEATNFLLLLQAVRSALDAYAAQHAPGYHYLLTIAASAGPANYKLLDLKAIAATLDFVNLMAYDYSGPWVSTAAHQANLFPSNSSTTPFSTQAAIQAYLAAGVPARKLILGMPIYGRSFASTDGLGKPYSGPGQGSWEAGVYDYKALPRPGAEVRYDEVAGASYSYDAASREFVTFDTPDMVRRKVEWLKGKGLGGSMFWEAAADRKNSESLIGTSFAGLGGVDGGMNCLSYPDSRYDNVRAGMP</sequence>
<dbReference type="InterPro" id="IPR029070">
    <property type="entry name" value="Chitinase_insertion_sf"/>
</dbReference>
<evidence type="ECO:0000256" key="8">
    <source>
        <dbReference type="ARBA" id="ARBA00023024"/>
    </source>
</evidence>
<feature type="signal peptide" evidence="13">
    <location>
        <begin position="1"/>
        <end position="24"/>
    </location>
</feature>
<reference evidence="15" key="1">
    <citation type="journal article" date="2023" name="Mol. Phylogenet. Evol.">
        <title>Genome-scale phylogeny and comparative genomics of the fungal order Sordariales.</title>
        <authorList>
            <person name="Hensen N."/>
            <person name="Bonometti L."/>
            <person name="Westerberg I."/>
            <person name="Brannstrom I.O."/>
            <person name="Guillou S."/>
            <person name="Cros-Aarteil S."/>
            <person name="Calhoun S."/>
            <person name="Haridas S."/>
            <person name="Kuo A."/>
            <person name="Mondo S."/>
            <person name="Pangilinan J."/>
            <person name="Riley R."/>
            <person name="LaButti K."/>
            <person name="Andreopoulos B."/>
            <person name="Lipzen A."/>
            <person name="Chen C."/>
            <person name="Yan M."/>
            <person name="Daum C."/>
            <person name="Ng V."/>
            <person name="Clum A."/>
            <person name="Steindorff A."/>
            <person name="Ohm R.A."/>
            <person name="Martin F."/>
            <person name="Silar P."/>
            <person name="Natvig D.O."/>
            <person name="Lalanne C."/>
            <person name="Gautier V."/>
            <person name="Ament-Velasquez S.L."/>
            <person name="Kruys A."/>
            <person name="Hutchinson M.I."/>
            <person name="Powell A.J."/>
            <person name="Barry K."/>
            <person name="Miller A.N."/>
            <person name="Grigoriev I.V."/>
            <person name="Debuchy R."/>
            <person name="Gladieux P."/>
            <person name="Hiltunen Thoren M."/>
            <person name="Johannesson H."/>
        </authorList>
    </citation>
    <scope>NUCLEOTIDE SEQUENCE</scope>
    <source>
        <strain evidence="15">CBS 731.68</strain>
    </source>
</reference>
<organism evidence="15 16">
    <name type="scientific">Parathielavia appendiculata</name>
    <dbReference type="NCBI Taxonomy" id="2587402"/>
    <lineage>
        <taxon>Eukaryota</taxon>
        <taxon>Fungi</taxon>
        <taxon>Dikarya</taxon>
        <taxon>Ascomycota</taxon>
        <taxon>Pezizomycotina</taxon>
        <taxon>Sordariomycetes</taxon>
        <taxon>Sordariomycetidae</taxon>
        <taxon>Sordariales</taxon>
        <taxon>Chaetomiaceae</taxon>
        <taxon>Parathielavia</taxon>
    </lineage>
</organism>
<keyword evidence="11" id="KW-0624">Polysaccharide degradation</keyword>